<feature type="site" description="Transition state stabilizer" evidence="17">
    <location>
        <position position="395"/>
    </location>
</feature>
<dbReference type="PIRSF" id="PIRSF006337">
    <property type="entry name" value="Trehalose_TreZ"/>
    <property type="match status" value="1"/>
</dbReference>
<feature type="active site" description="Nucleophile" evidence="15">
    <location>
        <position position="264"/>
    </location>
</feature>
<dbReference type="EMBL" id="FOQO01000003">
    <property type="protein sequence ID" value="SFI36263.1"/>
    <property type="molecule type" value="Genomic_DNA"/>
</dbReference>
<keyword evidence="8" id="KW-0119">Carbohydrate metabolism</keyword>
<comment type="similarity">
    <text evidence="3 14">Belongs to the glycosyl hydrolase 13 family.</text>
</comment>
<accession>A0A1I3HKU9</accession>
<evidence type="ECO:0000259" key="18">
    <source>
        <dbReference type="SMART" id="SM00642"/>
    </source>
</evidence>
<evidence type="ECO:0000313" key="19">
    <source>
        <dbReference type="EMBL" id="SFI36263.1"/>
    </source>
</evidence>
<evidence type="ECO:0000256" key="10">
    <source>
        <dbReference type="ARBA" id="ARBA00032057"/>
    </source>
</evidence>
<dbReference type="InterPro" id="IPR004193">
    <property type="entry name" value="Glyco_hydro_13_N"/>
</dbReference>
<feature type="binding site" evidence="16">
    <location>
        <begin position="326"/>
        <end position="330"/>
    </location>
    <ligand>
        <name>substrate</name>
    </ligand>
</feature>
<evidence type="ECO:0000256" key="4">
    <source>
        <dbReference type="ARBA" id="ARBA00012268"/>
    </source>
</evidence>
<evidence type="ECO:0000256" key="3">
    <source>
        <dbReference type="ARBA" id="ARBA00008061"/>
    </source>
</evidence>
<feature type="domain" description="Glycosyl hydrolase family 13 catalytic" evidence="18">
    <location>
        <begin position="118"/>
        <end position="462"/>
    </location>
</feature>
<dbReference type="Pfam" id="PF00128">
    <property type="entry name" value="Alpha-amylase"/>
    <property type="match status" value="1"/>
</dbReference>
<keyword evidence="20" id="KW-1185">Reference proteome</keyword>
<name>A0A1I3HKU9_9SPHI</name>
<dbReference type="PANTHER" id="PTHR43651:SF11">
    <property type="entry name" value="MALTO-OLIGOSYLTREHALOSE TREHALOHYDROLASE"/>
    <property type="match status" value="1"/>
</dbReference>
<evidence type="ECO:0000256" key="5">
    <source>
        <dbReference type="ARBA" id="ARBA00015938"/>
    </source>
</evidence>
<organism evidence="19 20">
    <name type="scientific">Parapedobacter indicus</name>
    <dbReference type="NCBI Taxonomy" id="1477437"/>
    <lineage>
        <taxon>Bacteria</taxon>
        <taxon>Pseudomonadati</taxon>
        <taxon>Bacteroidota</taxon>
        <taxon>Sphingobacteriia</taxon>
        <taxon>Sphingobacteriales</taxon>
        <taxon>Sphingobacteriaceae</taxon>
        <taxon>Parapedobacter</taxon>
    </lineage>
</organism>
<dbReference type="Gene3D" id="3.20.20.80">
    <property type="entry name" value="Glycosidases"/>
    <property type="match status" value="1"/>
</dbReference>
<evidence type="ECO:0000256" key="8">
    <source>
        <dbReference type="ARBA" id="ARBA00023277"/>
    </source>
</evidence>
<comment type="catalytic activity">
    <reaction evidence="12 14">
        <text>hydrolysis of (1-&gt;4)-alpha-D-glucosidic linkage in 4-alpha-D-[(1-&gt;4)-alpha-D-glucanosyl]n trehalose to yield trehalose and (1-&gt;4)-alpha-D-glucan.</text>
        <dbReference type="EC" id="3.2.1.141"/>
    </reaction>
</comment>
<protein>
    <recommendedName>
        <fullName evidence="5 13">Malto-oligosyltrehalose trehalohydrolase</fullName>
        <shortName evidence="14">MTHase</shortName>
        <ecNumber evidence="4 13">3.2.1.141</ecNumber>
    </recommendedName>
    <alternativeName>
        <fullName evidence="11 14">4-alpha-D-((1-&gt;4)-alpha-D-glucano)trehalose trehalohydrolase</fullName>
    </alternativeName>
    <alternativeName>
        <fullName evidence="10 14">Maltooligosyl trehalose trehalohydrolase</fullName>
    </alternativeName>
</protein>
<evidence type="ECO:0000256" key="15">
    <source>
        <dbReference type="PIRSR" id="PIRSR006337-1"/>
    </source>
</evidence>
<feature type="active site" description="Proton donor" evidence="15">
    <location>
        <position position="301"/>
    </location>
</feature>
<dbReference type="Proteomes" id="UP000198670">
    <property type="component" value="Unassembled WGS sequence"/>
</dbReference>
<keyword evidence="7 14" id="KW-0378">Hydrolase</keyword>
<dbReference type="SUPFAM" id="SSF51445">
    <property type="entry name" value="(Trans)glycosidases"/>
    <property type="match status" value="1"/>
</dbReference>
<dbReference type="CDD" id="cd11325">
    <property type="entry name" value="AmyAc_GTHase"/>
    <property type="match status" value="1"/>
</dbReference>
<evidence type="ECO:0000256" key="6">
    <source>
        <dbReference type="ARBA" id="ARBA00022490"/>
    </source>
</evidence>
<evidence type="ECO:0000256" key="11">
    <source>
        <dbReference type="ARBA" id="ARBA00033284"/>
    </source>
</evidence>
<dbReference type="GO" id="GO:0005737">
    <property type="term" value="C:cytoplasm"/>
    <property type="evidence" value="ECO:0007669"/>
    <property type="project" value="UniProtKB-SubCell"/>
</dbReference>
<dbReference type="GO" id="GO:0005992">
    <property type="term" value="P:trehalose biosynthetic process"/>
    <property type="evidence" value="ECO:0007669"/>
    <property type="project" value="UniProtKB-UniRule"/>
</dbReference>
<evidence type="ECO:0000256" key="7">
    <source>
        <dbReference type="ARBA" id="ARBA00022801"/>
    </source>
</evidence>
<dbReference type="SUPFAM" id="SSF81296">
    <property type="entry name" value="E set domains"/>
    <property type="match status" value="1"/>
</dbReference>
<dbReference type="UniPathway" id="UPA00299"/>
<dbReference type="CDD" id="cd02853">
    <property type="entry name" value="E_set_MTHase_like_N"/>
    <property type="match status" value="1"/>
</dbReference>
<keyword evidence="6" id="KW-0963">Cytoplasm</keyword>
<dbReference type="Gene3D" id="2.60.40.10">
    <property type="entry name" value="Immunoglobulins"/>
    <property type="match status" value="1"/>
</dbReference>
<dbReference type="InterPro" id="IPR006047">
    <property type="entry name" value="GH13_cat_dom"/>
</dbReference>
<proteinExistence type="inferred from homology"/>
<dbReference type="OrthoDB" id="9761875at2"/>
<dbReference type="EC" id="3.2.1.141" evidence="4 13"/>
<dbReference type="RefSeq" id="WP_090626166.1">
    <property type="nucleotide sequence ID" value="NZ_FOQO01000003.1"/>
</dbReference>
<evidence type="ECO:0000256" key="17">
    <source>
        <dbReference type="PIRSR" id="PIRSR006337-3"/>
    </source>
</evidence>
<feature type="binding site" evidence="16">
    <location>
        <begin position="262"/>
        <end position="267"/>
    </location>
    <ligand>
        <name>substrate</name>
    </ligand>
</feature>
<dbReference type="PANTHER" id="PTHR43651">
    <property type="entry name" value="1,4-ALPHA-GLUCAN-BRANCHING ENZYME"/>
    <property type="match status" value="1"/>
</dbReference>
<evidence type="ECO:0000256" key="9">
    <source>
        <dbReference type="ARBA" id="ARBA00023295"/>
    </source>
</evidence>
<evidence type="ECO:0000256" key="1">
    <source>
        <dbReference type="ARBA" id="ARBA00004496"/>
    </source>
</evidence>
<dbReference type="InterPro" id="IPR017853">
    <property type="entry name" value="GH"/>
</dbReference>
<dbReference type="AlphaFoldDB" id="A0A1I3HKU9"/>
<dbReference type="STRING" id="1477437.SAMN05444682_103403"/>
<dbReference type="SUPFAM" id="SSF51011">
    <property type="entry name" value="Glycosyl hydrolase domain"/>
    <property type="match status" value="1"/>
</dbReference>
<dbReference type="Gene3D" id="1.10.10.760">
    <property type="entry name" value="E-set domains of sugar-utilizing enzymes"/>
    <property type="match status" value="1"/>
</dbReference>
<dbReference type="InterPro" id="IPR044901">
    <property type="entry name" value="Trehalose_TreZ_E-set_sf"/>
</dbReference>
<evidence type="ECO:0000256" key="12">
    <source>
        <dbReference type="ARBA" id="ARBA00034013"/>
    </source>
</evidence>
<evidence type="ECO:0000256" key="14">
    <source>
        <dbReference type="PIRNR" id="PIRNR006337"/>
    </source>
</evidence>
<dbReference type="InterPro" id="IPR012768">
    <property type="entry name" value="Trehalose_TreZ"/>
</dbReference>
<dbReference type="Pfam" id="PF02922">
    <property type="entry name" value="CBM_48"/>
    <property type="match status" value="1"/>
</dbReference>
<comment type="subcellular location">
    <subcellularLocation>
        <location evidence="1 15">Cytoplasm</location>
    </subcellularLocation>
</comment>
<keyword evidence="9 14" id="KW-0326">Glycosidase</keyword>
<evidence type="ECO:0000256" key="16">
    <source>
        <dbReference type="PIRSR" id="PIRSR006337-2"/>
    </source>
</evidence>
<sequence length="607" mass="68579">MHELVTPLGAYISANNRCRFRLWAPQKKRVQLHIVSPAERRVPMKKIDADYFEAEISDCPADTLYFYILDDGNDLPDPASHHQPQGVHGPSAVVDQRTYPWSDQSWNNHPLQKFILYELHVGTFTEEGTFEAIIPRLDALKDLGINAIEIMPIAQFPGSRNWGYDGVFPYAVQHSYGGPDGLKNLVDACHNKGIAVILDVVYNHLGPEGNYFTAYGPYFTAAYQTPWGEALNFDGPWSDGVRDFFADNALHWFRHYHIDGLRLDAIHAILDNGAVHVLQYMNEKIDRYIQHTGKTVYMIAESDLNAPRVIQNFKTGGYGFDAQWLDDFHHALFVLLYPEGKERYEDFGTMEQLVKAYTEGFVHSGEYVNARRRKYGASSAGVLGSKFVVFVQNHDQVGNYKNGDRLTHLVSDVRLRIAAAALLLSPYIPMLFMGEEYGEERPFLYFTSHDDPELAAQVRAGRQQEFEHFLGSDPPPDPQAESTFQSCILDWSIRTHGKHGRLLEWYKNLIALRRKHPALQNFNKADTQIRIIGSGAWALIRQDESKQSQLLALFNLSDRPVPFAFPPNSTWTHLLDSTAASPTDTATTGPDGLTVPPVSVWVLATKA</sequence>
<evidence type="ECO:0000313" key="20">
    <source>
        <dbReference type="Proteomes" id="UP000198670"/>
    </source>
</evidence>
<dbReference type="InterPro" id="IPR014756">
    <property type="entry name" value="Ig_E-set"/>
</dbReference>
<gene>
    <name evidence="19" type="ORF">SAMN05444682_103403</name>
</gene>
<dbReference type="InterPro" id="IPR013783">
    <property type="entry name" value="Ig-like_fold"/>
</dbReference>
<dbReference type="GO" id="GO:0033942">
    <property type="term" value="F:4-alpha-D-(1-&gt;4)-alpha-D-glucanotrehalose trehalohydrolase activity"/>
    <property type="evidence" value="ECO:0007669"/>
    <property type="project" value="UniProtKB-EC"/>
</dbReference>
<reference evidence="19 20" key="1">
    <citation type="submission" date="2016-10" db="EMBL/GenBank/DDBJ databases">
        <authorList>
            <person name="de Groot N.N."/>
        </authorList>
    </citation>
    <scope>NUCLEOTIDE SEQUENCE [LARGE SCALE GENOMIC DNA]</scope>
    <source>
        <strain evidence="19 20">RK1</strain>
    </source>
</reference>
<evidence type="ECO:0000256" key="2">
    <source>
        <dbReference type="ARBA" id="ARBA00005199"/>
    </source>
</evidence>
<dbReference type="SMART" id="SM00642">
    <property type="entry name" value="Aamy"/>
    <property type="match status" value="1"/>
</dbReference>
<feature type="binding site" evidence="16">
    <location>
        <begin position="394"/>
        <end position="399"/>
    </location>
    <ligand>
        <name>substrate</name>
    </ligand>
</feature>
<evidence type="ECO:0000256" key="13">
    <source>
        <dbReference type="NCBIfam" id="TIGR02402"/>
    </source>
</evidence>
<dbReference type="NCBIfam" id="TIGR02402">
    <property type="entry name" value="trehalose_TreZ"/>
    <property type="match status" value="1"/>
</dbReference>
<comment type="pathway">
    <text evidence="2 14">Glycan biosynthesis; trehalose biosynthesis.</text>
</comment>